<keyword evidence="1" id="KW-1133">Transmembrane helix</keyword>
<reference evidence="3 4" key="1">
    <citation type="submission" date="2019-06" db="EMBL/GenBank/DDBJ databases">
        <title>A novel bacterium of genus Pontibacter, isolated from marine sediment.</title>
        <authorList>
            <person name="Huang H."/>
            <person name="Mo K."/>
            <person name="Hu Y."/>
        </authorList>
    </citation>
    <scope>NUCLEOTIDE SEQUENCE [LARGE SCALE GENOMIC DNA]</scope>
    <source>
        <strain evidence="3 4">HB172049</strain>
    </source>
</reference>
<dbReference type="Proteomes" id="UP000316727">
    <property type="component" value="Unassembled WGS sequence"/>
</dbReference>
<gene>
    <name evidence="3" type="ORF">FJM65_11785</name>
</gene>
<evidence type="ECO:0000313" key="3">
    <source>
        <dbReference type="EMBL" id="TPE44090.1"/>
    </source>
</evidence>
<feature type="transmembrane region" description="Helical" evidence="1">
    <location>
        <begin position="121"/>
        <end position="145"/>
    </location>
</feature>
<name>A0A501W708_9BACT</name>
<dbReference type="EMBL" id="VFRQ01000005">
    <property type="protein sequence ID" value="TPE44090.1"/>
    <property type="molecule type" value="Genomic_DNA"/>
</dbReference>
<feature type="transmembrane region" description="Helical" evidence="1">
    <location>
        <begin position="37"/>
        <end position="59"/>
    </location>
</feature>
<dbReference type="InterPro" id="IPR002656">
    <property type="entry name" value="Acyl_transf_3_dom"/>
</dbReference>
<keyword evidence="1" id="KW-0812">Transmembrane</keyword>
<feature type="transmembrane region" description="Helical" evidence="1">
    <location>
        <begin position="244"/>
        <end position="266"/>
    </location>
</feature>
<proteinExistence type="predicted"/>
<dbReference type="Pfam" id="PF01757">
    <property type="entry name" value="Acyl_transf_3"/>
    <property type="match status" value="1"/>
</dbReference>
<feature type="transmembrane region" description="Helical" evidence="1">
    <location>
        <begin position="186"/>
        <end position="209"/>
    </location>
</feature>
<dbReference type="AlphaFoldDB" id="A0A501W708"/>
<dbReference type="GO" id="GO:0016020">
    <property type="term" value="C:membrane"/>
    <property type="evidence" value="ECO:0007669"/>
    <property type="project" value="TreeGrafter"/>
</dbReference>
<evidence type="ECO:0000259" key="2">
    <source>
        <dbReference type="Pfam" id="PF01757"/>
    </source>
</evidence>
<keyword evidence="3" id="KW-0012">Acyltransferase</keyword>
<feature type="transmembrane region" description="Helical" evidence="1">
    <location>
        <begin position="80"/>
        <end position="101"/>
    </location>
</feature>
<protein>
    <submittedName>
        <fullName evidence="3">Acyltransferase</fullName>
    </submittedName>
</protein>
<sequence length="363" mass="41116">MHKTFSVRVQGLDFLRGIAVIGVMLTHTSLHNPISRAGWMGVDLFFVLSGFLVSGLIFTEYKQTGAFNIRLFLIRRGFKIYPSFYFFIAASILLGLFTGYPELKPGFVLDEVIFIQNYRQGLWWHTWSLAVEEHFYIFFAGLSFFLIPRKLLPKPPVALPLFVGLYLAVVAMRVQSSLAHQHEENYAFFATHLRSDGILLGVILSYLYHFAPSALTFARRAPWPVMLFACLLISPAFLFTGGEIFMNTVGTTTVHFGFCLLVLLAVQAKGAAASLPAVLRHAFSFISTIGLYSYTVYLWHIPVLHFMDGLTPWPWANYGLYFLITIILGAFLSLTVEKYFLRIRELYFPKPLPAPKLPVEEAA</sequence>
<organism evidence="3 4">
    <name type="scientific">Pontibacter mangrovi</name>
    <dbReference type="NCBI Taxonomy" id="2589816"/>
    <lineage>
        <taxon>Bacteria</taxon>
        <taxon>Pseudomonadati</taxon>
        <taxon>Bacteroidota</taxon>
        <taxon>Cytophagia</taxon>
        <taxon>Cytophagales</taxon>
        <taxon>Hymenobacteraceae</taxon>
        <taxon>Pontibacter</taxon>
    </lineage>
</organism>
<dbReference type="PANTHER" id="PTHR23028:SF53">
    <property type="entry name" value="ACYL_TRANSF_3 DOMAIN-CONTAINING PROTEIN"/>
    <property type="match status" value="1"/>
</dbReference>
<feature type="transmembrane region" description="Helical" evidence="1">
    <location>
        <begin position="12"/>
        <end position="31"/>
    </location>
</feature>
<comment type="caution">
    <text evidence="3">The sequence shown here is derived from an EMBL/GenBank/DDBJ whole genome shotgun (WGS) entry which is preliminary data.</text>
</comment>
<feature type="transmembrane region" description="Helical" evidence="1">
    <location>
        <begin position="319"/>
        <end position="341"/>
    </location>
</feature>
<dbReference type="PANTHER" id="PTHR23028">
    <property type="entry name" value="ACETYLTRANSFERASE"/>
    <property type="match status" value="1"/>
</dbReference>
<feature type="transmembrane region" description="Helical" evidence="1">
    <location>
        <begin position="278"/>
        <end position="299"/>
    </location>
</feature>
<feature type="transmembrane region" description="Helical" evidence="1">
    <location>
        <begin position="157"/>
        <end position="174"/>
    </location>
</feature>
<keyword evidence="4" id="KW-1185">Reference proteome</keyword>
<keyword evidence="1" id="KW-0472">Membrane</keyword>
<feature type="transmembrane region" description="Helical" evidence="1">
    <location>
        <begin position="221"/>
        <end position="238"/>
    </location>
</feature>
<evidence type="ECO:0000256" key="1">
    <source>
        <dbReference type="SAM" id="Phobius"/>
    </source>
</evidence>
<dbReference type="GO" id="GO:0016747">
    <property type="term" value="F:acyltransferase activity, transferring groups other than amino-acyl groups"/>
    <property type="evidence" value="ECO:0007669"/>
    <property type="project" value="InterPro"/>
</dbReference>
<dbReference type="InterPro" id="IPR050879">
    <property type="entry name" value="Acyltransferase_3"/>
</dbReference>
<accession>A0A501W708</accession>
<keyword evidence="3" id="KW-0808">Transferase</keyword>
<feature type="domain" description="Acyltransferase 3" evidence="2">
    <location>
        <begin position="10"/>
        <end position="332"/>
    </location>
</feature>
<dbReference type="GO" id="GO:0009103">
    <property type="term" value="P:lipopolysaccharide biosynthetic process"/>
    <property type="evidence" value="ECO:0007669"/>
    <property type="project" value="TreeGrafter"/>
</dbReference>
<evidence type="ECO:0000313" key="4">
    <source>
        <dbReference type="Proteomes" id="UP000316727"/>
    </source>
</evidence>